<dbReference type="InterPro" id="IPR029058">
    <property type="entry name" value="AB_hydrolase_fold"/>
</dbReference>
<comment type="catalytic activity">
    <reaction evidence="1">
        <text>a triacylglycerol + H2O = a diacylglycerol + a fatty acid + H(+)</text>
        <dbReference type="Rhea" id="RHEA:12044"/>
        <dbReference type="ChEBI" id="CHEBI:15377"/>
        <dbReference type="ChEBI" id="CHEBI:15378"/>
        <dbReference type="ChEBI" id="CHEBI:17855"/>
        <dbReference type="ChEBI" id="CHEBI:18035"/>
        <dbReference type="ChEBI" id="CHEBI:28868"/>
        <dbReference type="EC" id="3.1.1.3"/>
    </reaction>
</comment>
<evidence type="ECO:0000256" key="3">
    <source>
        <dbReference type="ARBA" id="ARBA00004343"/>
    </source>
</evidence>
<comment type="caution">
    <text evidence="21">The sequence shown here is derived from an EMBL/GenBank/DDBJ whole genome shotgun (WGS) entry which is preliminary data.</text>
</comment>
<dbReference type="GO" id="GO:0004620">
    <property type="term" value="F:phospholipase activity"/>
    <property type="evidence" value="ECO:0007669"/>
    <property type="project" value="TreeGrafter"/>
</dbReference>
<keyword evidence="22" id="KW-1185">Reference proteome</keyword>
<keyword evidence="14" id="KW-0443">Lipid metabolism</keyword>
<dbReference type="EMBL" id="LUGG01000018">
    <property type="protein sequence ID" value="OBZ69210.1"/>
    <property type="molecule type" value="Genomic_DNA"/>
</dbReference>
<dbReference type="Pfam" id="PF01764">
    <property type="entry name" value="Lipase_3"/>
    <property type="match status" value="1"/>
</dbReference>
<dbReference type="AlphaFoldDB" id="A0A1C7LWY3"/>
<evidence type="ECO:0000256" key="16">
    <source>
        <dbReference type="ARBA" id="ARBA00023180"/>
    </source>
</evidence>
<dbReference type="Gene3D" id="3.40.50.1820">
    <property type="entry name" value="alpha/beta hydrolase"/>
    <property type="match status" value="1"/>
</dbReference>
<evidence type="ECO:0000256" key="15">
    <source>
        <dbReference type="ARBA" id="ARBA00023136"/>
    </source>
</evidence>
<keyword evidence="15" id="KW-0472">Membrane</keyword>
<evidence type="ECO:0000256" key="18">
    <source>
        <dbReference type="ARBA" id="ARBA00029828"/>
    </source>
</evidence>
<dbReference type="SUPFAM" id="SSF53474">
    <property type="entry name" value="alpha/beta-Hydrolases"/>
    <property type="match status" value="1"/>
</dbReference>
<dbReference type="GO" id="GO:0034727">
    <property type="term" value="P:piecemeal microautophagy of the nucleus"/>
    <property type="evidence" value="ECO:0007669"/>
    <property type="project" value="TreeGrafter"/>
</dbReference>
<evidence type="ECO:0000313" key="21">
    <source>
        <dbReference type="EMBL" id="OBZ69210.1"/>
    </source>
</evidence>
<dbReference type="Proteomes" id="UP000092993">
    <property type="component" value="Unassembled WGS sequence"/>
</dbReference>
<comment type="function">
    <text evidence="17">Lipase which is essential for lysis of subvacuolar cytoplasm to vacuole targeted bodies and intravacuolar autophagic bodies. Involved in the lysis of intravacuolar multivesicular body (MVB) vesicles. The intravacuolar membrane disintegration by ATG15 is critical to life span extension.</text>
</comment>
<evidence type="ECO:0000259" key="20">
    <source>
        <dbReference type="Pfam" id="PF01764"/>
    </source>
</evidence>
<sequence length="417" mass="46026">MRRLTRLISLLVYQLSYSLGSAPSHTSLTFEIQQEYRPILHDDLRDVQSAFDISPLVAELASRTITLQARPTTVYRPRSTTALQRARLRSLQHAESELVEWDQVEVTGPDIEDKYTLAQLARISGNAYALPEAKNWYDIDPTWNNSFPFGWEDATDGFRGHVFVSPSNSTVILSIKGTTLQGPTSRKDKFNDNLLFSCCCARVDFSWIFSTVCGCYSGSWKCDRGCLSDALIQDSLFYSVGVGLINNLTSLYPSSDIWLVGHSLGGALASLLATTFGLPAVAFESPGERVAAQRLHLPMPPDGDSPVTHVYHNADPIPQGACTGVGSPCVHAGFALETRCHLGKSIVYDTVGKLGWKVDVRRHVIKDVITKVLEVEPEGGWETGEDGLELDVPIAREEVDCVDCFKWEFGDFKDGCL</sequence>
<organism evidence="21 22">
    <name type="scientific">Grifola frondosa</name>
    <name type="common">Maitake</name>
    <name type="synonym">Polyporus frondosus</name>
    <dbReference type="NCBI Taxonomy" id="5627"/>
    <lineage>
        <taxon>Eukaryota</taxon>
        <taxon>Fungi</taxon>
        <taxon>Dikarya</taxon>
        <taxon>Basidiomycota</taxon>
        <taxon>Agaricomycotina</taxon>
        <taxon>Agaricomycetes</taxon>
        <taxon>Polyporales</taxon>
        <taxon>Grifolaceae</taxon>
        <taxon>Grifola</taxon>
    </lineage>
</organism>
<evidence type="ECO:0000256" key="19">
    <source>
        <dbReference type="SAM" id="SignalP"/>
    </source>
</evidence>
<dbReference type="GO" id="GO:0006660">
    <property type="term" value="P:phosphatidylserine catabolic process"/>
    <property type="evidence" value="ECO:0007669"/>
    <property type="project" value="TreeGrafter"/>
</dbReference>
<comment type="subunit">
    <text evidence="5">Binds to both phosphatidylinositol (PI) and phosphatidylinositol 3,5-bisphosphate (PIP2).</text>
</comment>
<dbReference type="OrthoDB" id="58570at2759"/>
<dbReference type="CDD" id="cd00519">
    <property type="entry name" value="Lipase_3"/>
    <property type="match status" value="1"/>
</dbReference>
<dbReference type="STRING" id="5627.A0A1C7LWY3"/>
<keyword evidence="13" id="KW-0072">Autophagy</keyword>
<dbReference type="InterPro" id="IPR002921">
    <property type="entry name" value="Fungal_lipase-type"/>
</dbReference>
<keyword evidence="16" id="KW-0325">Glycoprotein</keyword>
<comment type="subcellular location">
    <subcellularLocation>
        <location evidence="3">Endosome</location>
        <location evidence="3">Multivesicular body membrane</location>
        <topology evidence="3">Single-pass type II membrane protein</topology>
    </subcellularLocation>
    <subcellularLocation>
        <location evidence="2">Prevacuolar compartment membrane</location>
        <topology evidence="2">Single-pass type II membrane protein</topology>
    </subcellularLocation>
</comment>
<evidence type="ECO:0000256" key="6">
    <source>
        <dbReference type="ARBA" id="ARBA00013279"/>
    </source>
</evidence>
<dbReference type="PANTHER" id="PTHR47175:SF2">
    <property type="entry name" value="LIPASE ATG15-RELATED"/>
    <property type="match status" value="1"/>
</dbReference>
<dbReference type="GO" id="GO:0004806">
    <property type="term" value="F:triacylglycerol lipase activity"/>
    <property type="evidence" value="ECO:0007669"/>
    <property type="project" value="UniProtKB-EC"/>
</dbReference>
<reference evidence="21 22" key="1">
    <citation type="submission" date="2016-03" db="EMBL/GenBank/DDBJ databases">
        <title>Whole genome sequencing of Grifola frondosa 9006-11.</title>
        <authorList>
            <person name="Min B."/>
            <person name="Park H."/>
            <person name="Kim J.-G."/>
            <person name="Cho H."/>
            <person name="Oh Y.-L."/>
            <person name="Kong W.-S."/>
            <person name="Choi I.-G."/>
        </authorList>
    </citation>
    <scope>NUCLEOTIDE SEQUENCE [LARGE SCALE GENOMIC DNA]</scope>
    <source>
        <strain evidence="21 22">9006-11</strain>
    </source>
</reference>
<feature type="domain" description="Fungal lipase-type" evidence="20">
    <location>
        <begin position="245"/>
        <end position="275"/>
    </location>
</feature>
<keyword evidence="10" id="KW-0442">Lipid degradation</keyword>
<gene>
    <name evidence="21" type="primary">ATG15_0</name>
    <name evidence="21" type="ORF">A0H81_10763</name>
</gene>
<evidence type="ECO:0000256" key="13">
    <source>
        <dbReference type="ARBA" id="ARBA00023006"/>
    </source>
</evidence>
<evidence type="ECO:0000256" key="17">
    <source>
        <dbReference type="ARBA" id="ARBA00024663"/>
    </source>
</evidence>
<evidence type="ECO:0000256" key="8">
    <source>
        <dbReference type="ARBA" id="ARBA00022753"/>
    </source>
</evidence>
<feature type="chain" id="PRO_5008888825" description="triacylglycerol lipase" evidence="19">
    <location>
        <begin position="21"/>
        <end position="417"/>
    </location>
</feature>
<keyword evidence="19" id="KW-0732">Signal</keyword>
<keyword evidence="8" id="KW-0967">Endosome</keyword>
<accession>A0A1C7LWY3</accession>
<dbReference type="InterPro" id="IPR050805">
    <property type="entry name" value="ATG15_Lipase"/>
</dbReference>
<evidence type="ECO:0000313" key="22">
    <source>
        <dbReference type="Proteomes" id="UP000092993"/>
    </source>
</evidence>
<keyword evidence="7" id="KW-0812">Transmembrane</keyword>
<evidence type="ECO:0000256" key="1">
    <source>
        <dbReference type="ARBA" id="ARBA00001024"/>
    </source>
</evidence>
<evidence type="ECO:0000256" key="14">
    <source>
        <dbReference type="ARBA" id="ARBA00023098"/>
    </source>
</evidence>
<evidence type="ECO:0000256" key="2">
    <source>
        <dbReference type="ARBA" id="ARBA00004270"/>
    </source>
</evidence>
<feature type="signal peptide" evidence="19">
    <location>
        <begin position="1"/>
        <end position="20"/>
    </location>
</feature>
<proteinExistence type="inferred from homology"/>
<protein>
    <recommendedName>
        <fullName evidence="6">triacylglycerol lipase</fullName>
        <ecNumber evidence="6">3.1.1.3</ecNumber>
    </recommendedName>
    <alternativeName>
        <fullName evidence="18">Autophagy-related protein 15</fullName>
    </alternativeName>
</protein>
<dbReference type="EC" id="3.1.1.3" evidence="6"/>
<evidence type="ECO:0000256" key="4">
    <source>
        <dbReference type="ARBA" id="ARBA00010701"/>
    </source>
</evidence>
<evidence type="ECO:0000256" key="7">
    <source>
        <dbReference type="ARBA" id="ARBA00022692"/>
    </source>
</evidence>
<dbReference type="OMA" id="KEVITHV"/>
<evidence type="ECO:0000256" key="12">
    <source>
        <dbReference type="ARBA" id="ARBA00022989"/>
    </source>
</evidence>
<dbReference type="GO" id="GO:0046461">
    <property type="term" value="P:neutral lipid catabolic process"/>
    <property type="evidence" value="ECO:0007669"/>
    <property type="project" value="TreeGrafter"/>
</dbReference>
<dbReference type="GO" id="GO:0005775">
    <property type="term" value="C:vacuolar lumen"/>
    <property type="evidence" value="ECO:0007669"/>
    <property type="project" value="TreeGrafter"/>
</dbReference>
<evidence type="ECO:0000256" key="11">
    <source>
        <dbReference type="ARBA" id="ARBA00022968"/>
    </source>
</evidence>
<keyword evidence="11" id="KW-0735">Signal-anchor</keyword>
<keyword evidence="9" id="KW-0378">Hydrolase</keyword>
<evidence type="ECO:0000256" key="9">
    <source>
        <dbReference type="ARBA" id="ARBA00022801"/>
    </source>
</evidence>
<evidence type="ECO:0000256" key="5">
    <source>
        <dbReference type="ARBA" id="ARBA00011137"/>
    </source>
</evidence>
<name>A0A1C7LWY3_GRIFR</name>
<keyword evidence="12" id="KW-1133">Transmembrane helix</keyword>
<dbReference type="GO" id="GO:0032585">
    <property type="term" value="C:multivesicular body membrane"/>
    <property type="evidence" value="ECO:0007669"/>
    <property type="project" value="UniProtKB-SubCell"/>
</dbReference>
<comment type="similarity">
    <text evidence="4">Belongs to the AB hydrolase superfamily. Lipase family.</text>
</comment>
<dbReference type="GO" id="GO:0034496">
    <property type="term" value="P:multivesicular body membrane disassembly"/>
    <property type="evidence" value="ECO:0007669"/>
    <property type="project" value="TreeGrafter"/>
</dbReference>
<dbReference type="PANTHER" id="PTHR47175">
    <property type="entry name" value="LIPASE ATG15-RELATED"/>
    <property type="match status" value="1"/>
</dbReference>
<evidence type="ECO:0000256" key="10">
    <source>
        <dbReference type="ARBA" id="ARBA00022963"/>
    </source>
</evidence>